<dbReference type="Pfam" id="PF20993">
    <property type="entry name" value="CENPH"/>
    <property type="match status" value="1"/>
</dbReference>
<dbReference type="OMA" id="QIHSGYT"/>
<gene>
    <name evidence="2" type="ORF">AO440_002267</name>
</gene>
<organism evidence="2 3">
    <name type="scientific">Candida glabrata</name>
    <name type="common">Yeast</name>
    <name type="synonym">Torulopsis glabrata</name>
    <dbReference type="NCBI Taxonomy" id="5478"/>
    <lineage>
        <taxon>Eukaryota</taxon>
        <taxon>Fungi</taxon>
        <taxon>Dikarya</taxon>
        <taxon>Ascomycota</taxon>
        <taxon>Saccharomycotina</taxon>
        <taxon>Saccharomycetes</taxon>
        <taxon>Saccharomycetales</taxon>
        <taxon>Saccharomycetaceae</taxon>
        <taxon>Nakaseomyces</taxon>
    </lineage>
</organism>
<dbReference type="OrthoDB" id="4035717at2759"/>
<comment type="caution">
    <text evidence="2">The sequence shown here is derived from an EMBL/GenBank/DDBJ whole genome shotgun (WGS) entry which is preliminary data.</text>
</comment>
<evidence type="ECO:0000313" key="3">
    <source>
        <dbReference type="Proteomes" id="UP000054886"/>
    </source>
</evidence>
<dbReference type="EMBL" id="LLZZ01000116">
    <property type="protein sequence ID" value="KTB04591.1"/>
    <property type="molecule type" value="Genomic_DNA"/>
</dbReference>
<evidence type="ECO:0000313" key="2">
    <source>
        <dbReference type="EMBL" id="KTB04591.1"/>
    </source>
</evidence>
<feature type="coiled-coil region" evidence="1">
    <location>
        <begin position="120"/>
        <end position="178"/>
    </location>
</feature>
<name>A0A0W0D248_CANGB</name>
<dbReference type="VEuPathDB" id="FungiDB:GWK60_H08613"/>
<dbReference type="PhylomeDB" id="A0A0W0D248"/>
<keyword evidence="1" id="KW-0175">Coiled coil</keyword>
<dbReference type="Proteomes" id="UP000054886">
    <property type="component" value="Unassembled WGS sequence"/>
</dbReference>
<evidence type="ECO:0000256" key="1">
    <source>
        <dbReference type="SAM" id="Coils"/>
    </source>
</evidence>
<proteinExistence type="predicted"/>
<dbReference type="AlphaFoldDB" id="A0A0W0D248"/>
<dbReference type="VEuPathDB" id="FungiDB:B1J91_H08624g"/>
<reference evidence="2 3" key="1">
    <citation type="submission" date="2015-10" db="EMBL/GenBank/DDBJ databases">
        <title>Draft genomes sequences of Candida glabrata isolates 1A, 1B, 2A, 2B, 3A and 3B.</title>
        <authorList>
            <person name="Haavelsrud O.E."/>
            <person name="Gaustad P."/>
        </authorList>
    </citation>
    <scope>NUCLEOTIDE SEQUENCE [LARGE SCALE GENOMIC DNA]</scope>
    <source>
        <strain evidence="2">910700640</strain>
    </source>
</reference>
<protein>
    <submittedName>
        <fullName evidence="2">Central kinetochore subunit MCM16</fullName>
    </submittedName>
</protein>
<dbReference type="InterPro" id="IPR048744">
    <property type="entry name" value="MCM16"/>
</dbReference>
<accession>A0A0W0D248</accession>
<dbReference type="VEuPathDB" id="FungiDB:CAGL0H08624g"/>
<sequence>MEDKWERVCALEREHVDLYTQLLRVLDELHLERSNSNHKVIIKDEQENLMKVRRQMQCGLEESAAILRTLQRVNQLDKDGERSLEDLVAERLNSLMERHYSTETECMQIINARLDVSTKIFDEQKKFMKLREELQELDKLYGDQGLDAPAKPAKTAEQEQLERENETLRELLVALQVYSGSGVVL</sequence>
<dbReference type="VEuPathDB" id="FungiDB:GVI51_H08547"/>